<evidence type="ECO:0000313" key="1">
    <source>
        <dbReference type="EMBL" id="PWN49507.1"/>
    </source>
</evidence>
<protein>
    <submittedName>
        <fullName evidence="1">Membrane-associated proteins in eicosanoid and glutathione metabolism</fullName>
    </submittedName>
</protein>
<sequence>MSITVSFPPIPQGYGYVVLSVIGSFWLVTFQSFKVGSARKAAKIQYPQMYAELAQVEKSKEANLFNCAQRAHQNTLENLPSFIVLTLLNGLFNPRITTVLSFGWVFSRILYSSGYYSGEPKNRILGAAGGFLSLFGLLGLATYSTFDVIRLGGFKI</sequence>
<dbReference type="Proteomes" id="UP000245626">
    <property type="component" value="Unassembled WGS sequence"/>
</dbReference>
<accession>A0ACD0NUN1</accession>
<dbReference type="EMBL" id="KZ820040">
    <property type="protein sequence ID" value="PWN49507.1"/>
    <property type="molecule type" value="Genomic_DNA"/>
</dbReference>
<evidence type="ECO:0000313" key="2">
    <source>
        <dbReference type="Proteomes" id="UP000245626"/>
    </source>
</evidence>
<keyword evidence="2" id="KW-1185">Reference proteome</keyword>
<gene>
    <name evidence="1" type="ORF">IE53DRAFT_388259</name>
</gene>
<organism evidence="1 2">
    <name type="scientific">Violaceomyces palustris</name>
    <dbReference type="NCBI Taxonomy" id="1673888"/>
    <lineage>
        <taxon>Eukaryota</taxon>
        <taxon>Fungi</taxon>
        <taxon>Dikarya</taxon>
        <taxon>Basidiomycota</taxon>
        <taxon>Ustilaginomycotina</taxon>
        <taxon>Ustilaginomycetes</taxon>
        <taxon>Violaceomycetales</taxon>
        <taxon>Violaceomycetaceae</taxon>
        <taxon>Violaceomyces</taxon>
    </lineage>
</organism>
<proteinExistence type="predicted"/>
<reference evidence="1 2" key="1">
    <citation type="journal article" date="2018" name="Mol. Biol. Evol.">
        <title>Broad Genomic Sampling Reveals a Smut Pathogenic Ancestry of the Fungal Clade Ustilaginomycotina.</title>
        <authorList>
            <person name="Kijpornyongpan T."/>
            <person name="Mondo S.J."/>
            <person name="Barry K."/>
            <person name="Sandor L."/>
            <person name="Lee J."/>
            <person name="Lipzen A."/>
            <person name="Pangilinan J."/>
            <person name="LaButti K."/>
            <person name="Hainaut M."/>
            <person name="Henrissat B."/>
            <person name="Grigoriev I.V."/>
            <person name="Spatafora J.W."/>
            <person name="Aime M.C."/>
        </authorList>
    </citation>
    <scope>NUCLEOTIDE SEQUENCE [LARGE SCALE GENOMIC DNA]</scope>
    <source>
        <strain evidence="1 2">SA 807</strain>
    </source>
</reference>
<name>A0ACD0NUN1_9BASI</name>